<dbReference type="Pfam" id="PF05437">
    <property type="entry name" value="AzlD"/>
    <property type="match status" value="1"/>
</dbReference>
<gene>
    <name evidence="2" type="ORF">CR105_04380</name>
</gene>
<keyword evidence="3" id="KW-1185">Reference proteome</keyword>
<dbReference type="Proteomes" id="UP000230390">
    <property type="component" value="Unassembled WGS sequence"/>
</dbReference>
<evidence type="ECO:0000256" key="1">
    <source>
        <dbReference type="SAM" id="Phobius"/>
    </source>
</evidence>
<feature type="transmembrane region" description="Helical" evidence="1">
    <location>
        <begin position="65"/>
        <end position="86"/>
    </location>
</feature>
<organism evidence="2 3">
    <name type="scientific">Massilia eurypsychrophila</name>
    <dbReference type="NCBI Taxonomy" id="1485217"/>
    <lineage>
        <taxon>Bacteria</taxon>
        <taxon>Pseudomonadati</taxon>
        <taxon>Pseudomonadota</taxon>
        <taxon>Betaproteobacteria</taxon>
        <taxon>Burkholderiales</taxon>
        <taxon>Oxalobacteraceae</taxon>
        <taxon>Telluria group</taxon>
        <taxon>Massilia</taxon>
    </lineage>
</organism>
<evidence type="ECO:0000313" key="2">
    <source>
        <dbReference type="EMBL" id="PIL46324.1"/>
    </source>
</evidence>
<keyword evidence="1" id="KW-0812">Transmembrane</keyword>
<keyword evidence="1" id="KW-1133">Transmembrane helix</keyword>
<feature type="transmembrane region" description="Helical" evidence="1">
    <location>
        <begin position="6"/>
        <end position="28"/>
    </location>
</feature>
<reference evidence="2 3" key="1">
    <citation type="submission" date="2017-10" db="EMBL/GenBank/DDBJ databases">
        <title>Massilia psychrophilum sp. nov., a novel purple-pigmented bacterium isolated from Tianshan glacier, Xinjiang Municipality, China.</title>
        <authorList>
            <person name="Wang H."/>
        </authorList>
    </citation>
    <scope>NUCLEOTIDE SEQUENCE [LARGE SCALE GENOMIC DNA]</scope>
    <source>
        <strain evidence="2 3">JCM 30074</strain>
    </source>
</reference>
<accession>A0A2G8TJX3</accession>
<feature type="transmembrane region" description="Helical" evidence="1">
    <location>
        <begin position="93"/>
        <end position="111"/>
    </location>
</feature>
<dbReference type="EMBL" id="PDOC01000002">
    <property type="protein sequence ID" value="PIL46324.1"/>
    <property type="molecule type" value="Genomic_DNA"/>
</dbReference>
<dbReference type="InterPro" id="IPR008407">
    <property type="entry name" value="Brnchd-chn_aa_trnsp_AzlD"/>
</dbReference>
<proteinExistence type="predicted"/>
<protein>
    <submittedName>
        <fullName evidence="2">Branched-chain amino acid transporter</fullName>
    </submittedName>
</protein>
<dbReference type="RefSeq" id="WP_099787214.1">
    <property type="nucleotide sequence ID" value="NZ_JBHLYV010000001.1"/>
</dbReference>
<sequence>MSDLEIWAVIGALAVATAATRSSFWLVGHHITIPKRVQEVLRYAPACALAAIIAPDVLLGSQGELQLAVTNPKLLAGAAAVLFYAVRRNMLHTIVFGMLMFTALRLFPVFGTAA</sequence>
<feature type="transmembrane region" description="Helical" evidence="1">
    <location>
        <begin position="40"/>
        <end position="59"/>
    </location>
</feature>
<name>A0A2G8TJX3_9BURK</name>
<dbReference type="OrthoDB" id="5465192at2"/>
<dbReference type="AlphaFoldDB" id="A0A2G8TJX3"/>
<keyword evidence="1" id="KW-0472">Membrane</keyword>
<comment type="caution">
    <text evidence="2">The sequence shown here is derived from an EMBL/GenBank/DDBJ whole genome shotgun (WGS) entry which is preliminary data.</text>
</comment>
<evidence type="ECO:0000313" key="3">
    <source>
        <dbReference type="Proteomes" id="UP000230390"/>
    </source>
</evidence>